<sequence>MATQVQRQVKVHGIESENGTSHQFGPVTPLTGFSTVGDLAFNAEKTSFRLPDGSTEVWIASTGTGFVVGSGDRLLAEWKNDGKQARVSPAMVNEDRAESAQLLQLALGCSPPGSDSDDLALQLTWASIYALWLHPNHRENDIIAISVDSERVGEYLRCTGLAITSPFSESTSGPDAIYWLQREAFWQGAGAPDNQHWLRSRPEGSFPGFNSKLGVFASQLGFTRKGNVCTVHPVRPPKPKPGAVIYSRFIVELGQQLEIHHIDASNPAHFEAYTRWQNSDRVNAGWKERGPDEKHRAYLAAQLADPHTMSCVFLWDGELAGYTEIGWVKEDNAACFFGAQCNIVVGEHDQNSHILVGEEHFRGGKRYEAVATSIKHTCFLRDPRTRQVVAEPRCDLSHVHIQNKYLPQEKKKRFDLPHKTAMLFALQRERFFQEGHFV</sequence>
<evidence type="ECO:0000256" key="1">
    <source>
        <dbReference type="ARBA" id="ARBA00009893"/>
    </source>
</evidence>
<dbReference type="STRING" id="694573.A0A194URH7"/>
<dbReference type="PANTHER" id="PTHR31438:SF1">
    <property type="entry name" value="LYSINE N-ACYLTRANSFERASE C17G9.06C-RELATED"/>
    <property type="match status" value="1"/>
</dbReference>
<proteinExistence type="inferred from homology"/>
<gene>
    <name evidence="3" type="ORF">VP1G_01667</name>
</gene>
<keyword evidence="4" id="KW-1185">Reference proteome</keyword>
<accession>A0A194URH7</accession>
<dbReference type="OrthoDB" id="4250781at2759"/>
<dbReference type="SMART" id="SM01006">
    <property type="entry name" value="AlcB"/>
    <property type="match status" value="1"/>
</dbReference>
<dbReference type="EMBL" id="KN714672">
    <property type="protein sequence ID" value="KUI54236.1"/>
    <property type="molecule type" value="Genomic_DNA"/>
</dbReference>
<evidence type="ECO:0000259" key="2">
    <source>
        <dbReference type="SMART" id="SM01006"/>
    </source>
</evidence>
<dbReference type="SUPFAM" id="SSF55729">
    <property type="entry name" value="Acyl-CoA N-acyltransferases (Nat)"/>
    <property type="match status" value="1"/>
</dbReference>
<organism evidence="3 4">
    <name type="scientific">Cytospora mali</name>
    <name type="common">Apple Valsa canker fungus</name>
    <name type="synonym">Valsa mali</name>
    <dbReference type="NCBI Taxonomy" id="578113"/>
    <lineage>
        <taxon>Eukaryota</taxon>
        <taxon>Fungi</taxon>
        <taxon>Dikarya</taxon>
        <taxon>Ascomycota</taxon>
        <taxon>Pezizomycotina</taxon>
        <taxon>Sordariomycetes</taxon>
        <taxon>Sordariomycetidae</taxon>
        <taxon>Diaporthales</taxon>
        <taxon>Cytosporaceae</taxon>
        <taxon>Cytospora</taxon>
    </lineage>
</organism>
<evidence type="ECO:0000313" key="3">
    <source>
        <dbReference type="EMBL" id="KUI54236.1"/>
    </source>
</evidence>
<evidence type="ECO:0000313" key="4">
    <source>
        <dbReference type="Proteomes" id="UP000078576"/>
    </source>
</evidence>
<dbReference type="Gene3D" id="3.40.630.30">
    <property type="match status" value="1"/>
</dbReference>
<comment type="similarity">
    <text evidence="1">Belongs to the lysine N-acyltransferase MbtK family.</text>
</comment>
<dbReference type="GO" id="GO:0019290">
    <property type="term" value="P:siderophore biosynthetic process"/>
    <property type="evidence" value="ECO:0007669"/>
    <property type="project" value="InterPro"/>
</dbReference>
<reference evidence="4" key="1">
    <citation type="submission" date="2014-12" db="EMBL/GenBank/DDBJ databases">
        <title>Genome Sequence of Valsa Canker Pathogens Uncovers a Specific Adaption of Colonization on Woody Bark.</title>
        <authorList>
            <person name="Yin Z."/>
            <person name="Liu H."/>
            <person name="Gao X."/>
            <person name="Li Z."/>
            <person name="Song N."/>
            <person name="Ke X."/>
            <person name="Dai Q."/>
            <person name="Wu Y."/>
            <person name="Sun Y."/>
            <person name="Xu J.-R."/>
            <person name="Kang Z.K."/>
            <person name="Wang L."/>
            <person name="Huang L."/>
        </authorList>
    </citation>
    <scope>NUCLEOTIDE SEQUENCE [LARGE SCALE GENOMIC DNA]</scope>
    <source>
        <strain evidence="4">SXYL134</strain>
    </source>
</reference>
<dbReference type="AlphaFoldDB" id="A0A194URH7"/>
<name>A0A194URH7_CYTMA</name>
<protein>
    <recommendedName>
        <fullName evidence="2">Acyltransferase MbtK/IucB-like conserved domain-containing protein</fullName>
    </recommendedName>
</protein>
<dbReference type="InterPro" id="IPR016181">
    <property type="entry name" value="Acyl_CoA_acyltransferase"/>
</dbReference>
<feature type="domain" description="Acyltransferase MbtK/IucB-like conserved" evidence="2">
    <location>
        <begin position="260"/>
        <end position="309"/>
    </location>
</feature>
<dbReference type="PANTHER" id="PTHR31438">
    <property type="entry name" value="LYSINE N-ACYLTRANSFERASE C17G9.06C-RELATED"/>
    <property type="match status" value="1"/>
</dbReference>
<dbReference type="GO" id="GO:0016410">
    <property type="term" value="F:N-acyltransferase activity"/>
    <property type="evidence" value="ECO:0007669"/>
    <property type="project" value="TreeGrafter"/>
</dbReference>
<dbReference type="InterPro" id="IPR019432">
    <property type="entry name" value="Acyltransferase_MbtK/IucB-like"/>
</dbReference>
<dbReference type="Pfam" id="PF13523">
    <property type="entry name" value="Acetyltransf_8"/>
    <property type="match status" value="1"/>
</dbReference>
<dbReference type="Proteomes" id="UP000078576">
    <property type="component" value="Unassembled WGS sequence"/>
</dbReference>